<dbReference type="PROSITE" id="PS51257">
    <property type="entry name" value="PROKAR_LIPOPROTEIN"/>
    <property type="match status" value="1"/>
</dbReference>
<proteinExistence type="inferred from homology"/>
<feature type="signal peptide" evidence="2">
    <location>
        <begin position="1"/>
        <end position="25"/>
    </location>
</feature>
<dbReference type="InterPro" id="IPR011008">
    <property type="entry name" value="Dimeric_a/b-barrel"/>
</dbReference>
<feature type="domain" description="YCII-related" evidence="3">
    <location>
        <begin position="75"/>
        <end position="153"/>
    </location>
</feature>
<sequence length="174" mass="18968">MRKLATPIVVFVALLTSCTSPSSDAVEESKTTPEAKHSSAEPLNTFEYDSVYAAKLGADDYGMKSYVMAFLKSGPNRPEDPDLIDSLQAAHLGNIHKLAEEGKLVLAGPFYGGNDELRGIYIFDTDSIEEAASWTATDPAIIYGSLEMELKKWYGSAALMEVNNLHKKAAKIDF</sequence>
<comment type="similarity">
    <text evidence="1">Belongs to the YciI family.</text>
</comment>
<dbReference type="Gene3D" id="3.30.70.1060">
    <property type="entry name" value="Dimeric alpha+beta barrel"/>
    <property type="match status" value="1"/>
</dbReference>
<evidence type="ECO:0000313" key="4">
    <source>
        <dbReference type="EMBL" id="CAG5086325.1"/>
    </source>
</evidence>
<reference evidence="4" key="1">
    <citation type="submission" date="2021-04" db="EMBL/GenBank/DDBJ databases">
        <authorList>
            <person name="Rodrigo-Torres L."/>
            <person name="Arahal R. D."/>
            <person name="Lucena T."/>
        </authorList>
    </citation>
    <scope>NUCLEOTIDE SEQUENCE</scope>
    <source>
        <strain evidence="4">AS29M-1</strain>
    </source>
</reference>
<dbReference type="RefSeq" id="WP_258543273.1">
    <property type="nucleotide sequence ID" value="NZ_OU015584.1"/>
</dbReference>
<evidence type="ECO:0000313" key="5">
    <source>
        <dbReference type="Proteomes" id="UP000683507"/>
    </source>
</evidence>
<dbReference type="AlphaFoldDB" id="A0A916NJN1"/>
<dbReference type="KEGG" id="ptan:CRYO30217_03083"/>
<name>A0A916NJN1_9FLAO</name>
<feature type="chain" id="PRO_5036972571" description="YCII-related domain-containing protein" evidence="2">
    <location>
        <begin position="26"/>
        <end position="174"/>
    </location>
</feature>
<dbReference type="InterPro" id="IPR005545">
    <property type="entry name" value="YCII"/>
</dbReference>
<keyword evidence="5" id="KW-1185">Reference proteome</keyword>
<protein>
    <recommendedName>
        <fullName evidence="3">YCII-related domain-containing protein</fullName>
    </recommendedName>
</protein>
<dbReference type="SUPFAM" id="SSF54909">
    <property type="entry name" value="Dimeric alpha+beta barrel"/>
    <property type="match status" value="1"/>
</dbReference>
<evidence type="ECO:0000256" key="2">
    <source>
        <dbReference type="SAM" id="SignalP"/>
    </source>
</evidence>
<dbReference type="Pfam" id="PF03795">
    <property type="entry name" value="YCII"/>
    <property type="match status" value="1"/>
</dbReference>
<gene>
    <name evidence="4" type="ORF">CRYO30217_03083</name>
</gene>
<organism evidence="4 5">
    <name type="scientific">Parvicella tangerina</name>
    <dbReference type="NCBI Taxonomy" id="2829795"/>
    <lineage>
        <taxon>Bacteria</taxon>
        <taxon>Pseudomonadati</taxon>
        <taxon>Bacteroidota</taxon>
        <taxon>Flavobacteriia</taxon>
        <taxon>Flavobacteriales</taxon>
        <taxon>Parvicellaceae</taxon>
        <taxon>Parvicella</taxon>
    </lineage>
</organism>
<dbReference type="Proteomes" id="UP000683507">
    <property type="component" value="Chromosome"/>
</dbReference>
<evidence type="ECO:0000259" key="3">
    <source>
        <dbReference type="Pfam" id="PF03795"/>
    </source>
</evidence>
<dbReference type="EMBL" id="OU015584">
    <property type="protein sequence ID" value="CAG5086325.1"/>
    <property type="molecule type" value="Genomic_DNA"/>
</dbReference>
<evidence type="ECO:0000256" key="1">
    <source>
        <dbReference type="ARBA" id="ARBA00007689"/>
    </source>
</evidence>
<accession>A0A916NJN1</accession>
<keyword evidence="2" id="KW-0732">Signal</keyword>